<comment type="subcellular location">
    <subcellularLocation>
        <location evidence="1">Nucleus</location>
    </subcellularLocation>
</comment>
<dbReference type="WBParaSite" id="SMUV_0000885601-mRNA-1">
    <property type="protein sequence ID" value="SMUV_0000885601-mRNA-1"/>
    <property type="gene ID" value="SMUV_0000885601"/>
</dbReference>
<evidence type="ECO:0000256" key="1">
    <source>
        <dbReference type="ARBA" id="ARBA00004123"/>
    </source>
</evidence>
<dbReference type="InterPro" id="IPR005824">
    <property type="entry name" value="KOW"/>
</dbReference>
<evidence type="ECO:0000313" key="8">
    <source>
        <dbReference type="WBParaSite" id="SMUV_0000885601-mRNA-1"/>
    </source>
</evidence>
<dbReference type="STRING" id="451379.A0A0N5AVD9"/>
<dbReference type="Pfam" id="PF00467">
    <property type="entry name" value="KOW"/>
    <property type="match status" value="1"/>
</dbReference>
<dbReference type="PROSITE" id="PS50174">
    <property type="entry name" value="G_PATCH"/>
    <property type="match status" value="1"/>
</dbReference>
<reference evidence="8" key="1">
    <citation type="submission" date="2017-02" db="UniProtKB">
        <authorList>
            <consortium name="WormBaseParasite"/>
        </authorList>
    </citation>
    <scope>IDENTIFICATION</scope>
</reference>
<dbReference type="PANTHER" id="PTHR15818">
    <property type="entry name" value="G PATCH AND KOW-CONTAINING"/>
    <property type="match status" value="1"/>
</dbReference>
<dbReference type="AlphaFoldDB" id="A0A0N5AVD9"/>
<keyword evidence="4" id="KW-0539">Nucleus</keyword>
<evidence type="ECO:0000259" key="6">
    <source>
        <dbReference type="PROSITE" id="PS50174"/>
    </source>
</evidence>
<feature type="region of interest" description="Disordered" evidence="5">
    <location>
        <begin position="117"/>
        <end position="136"/>
    </location>
</feature>
<accession>A0A0N5AVD9</accession>
<dbReference type="PANTHER" id="PTHR15818:SF2">
    <property type="entry name" value="G-PATCH DOMAIN AND KOW MOTIFS-CONTAINING PROTEIN"/>
    <property type="match status" value="1"/>
</dbReference>
<sequence length="448" mass="51460">MDNDRTVNSESAETNTLNKISFGVKKKKETVNNALNILNVNKFDEDENLGEPDVKKHRVSVFDGNEAKKDNSSASSDNLLVIPLSVGKDWRMKRLLQKKMDNTLTKEEEAQLALMSSSLKEETGKDDDSISDASDTETDYNSVKLDIFGLAVLRGCGWRDGEGIGKNNVKVVLSKIAERRPVGLGLGNDVSKYRKDRSKNIEGKNAKEDYTLKKGAYVEIKNGSYRGKYGQIQSFDEDNCSVIVKLAITKENVRINEYSVLVVSAEEYERDSRCINKKEYDDAKKHLEDEQRKRSVKSLRDKKEPHRQNERYADHDVPVENRKKSKRAEMWVRPELKVRFINKSYKNGKLFKEKVMVIDAADQDNCTIRDDRGQLYYQICEEWLETVIPQEGSRVMIVGGRWRGNLGVLEIKERKRERVVVRLLHSEDIVKVPYDDVCQWVGESDDDY</sequence>
<dbReference type="GO" id="GO:0003676">
    <property type="term" value="F:nucleic acid binding"/>
    <property type="evidence" value="ECO:0007669"/>
    <property type="project" value="InterPro"/>
</dbReference>
<comment type="similarity">
    <text evidence="2">Belongs to the MOS2 family.</text>
</comment>
<evidence type="ECO:0000313" key="7">
    <source>
        <dbReference type="Proteomes" id="UP000046393"/>
    </source>
</evidence>
<dbReference type="InterPro" id="IPR045166">
    <property type="entry name" value="Spp2-like"/>
</dbReference>
<dbReference type="InterPro" id="IPR014722">
    <property type="entry name" value="Rib_uL2_dom2"/>
</dbReference>
<evidence type="ECO:0000256" key="4">
    <source>
        <dbReference type="ARBA" id="ARBA00023242"/>
    </source>
</evidence>
<dbReference type="InterPro" id="IPR026822">
    <property type="entry name" value="Spp2/MOS2_G-patch"/>
</dbReference>
<evidence type="ECO:0000256" key="5">
    <source>
        <dbReference type="SAM" id="MobiDB-lite"/>
    </source>
</evidence>
<dbReference type="SMART" id="SM00443">
    <property type="entry name" value="G_patch"/>
    <property type="match status" value="1"/>
</dbReference>
<dbReference type="Pfam" id="PF12656">
    <property type="entry name" value="G-patch_2"/>
    <property type="match status" value="1"/>
</dbReference>
<dbReference type="SUPFAM" id="SSF50104">
    <property type="entry name" value="Translation proteins SH3-like domain"/>
    <property type="match status" value="1"/>
</dbReference>
<dbReference type="GO" id="GO:0005681">
    <property type="term" value="C:spliceosomal complex"/>
    <property type="evidence" value="ECO:0007669"/>
    <property type="project" value="TreeGrafter"/>
</dbReference>
<protein>
    <submittedName>
        <fullName evidence="8">G-patch domain-containing protein</fullName>
    </submittedName>
</protein>
<evidence type="ECO:0000256" key="2">
    <source>
        <dbReference type="ARBA" id="ARBA00010966"/>
    </source>
</evidence>
<dbReference type="InterPro" id="IPR000467">
    <property type="entry name" value="G_patch_dom"/>
</dbReference>
<dbReference type="InterPro" id="IPR008991">
    <property type="entry name" value="Translation_prot_SH3-like_sf"/>
</dbReference>
<organism evidence="7 8">
    <name type="scientific">Syphacia muris</name>
    <dbReference type="NCBI Taxonomy" id="451379"/>
    <lineage>
        <taxon>Eukaryota</taxon>
        <taxon>Metazoa</taxon>
        <taxon>Ecdysozoa</taxon>
        <taxon>Nematoda</taxon>
        <taxon>Chromadorea</taxon>
        <taxon>Rhabditida</taxon>
        <taxon>Spirurina</taxon>
        <taxon>Oxyuridomorpha</taxon>
        <taxon>Oxyuroidea</taxon>
        <taxon>Oxyuridae</taxon>
        <taxon>Syphacia</taxon>
    </lineage>
</organism>
<dbReference type="InterPro" id="IPR041993">
    <property type="entry name" value="GPKOW_KOW1"/>
</dbReference>
<dbReference type="InterPro" id="IPR041994">
    <property type="entry name" value="GPKOW_KOW2"/>
</dbReference>
<dbReference type="SMART" id="SM00739">
    <property type="entry name" value="KOW"/>
    <property type="match status" value="2"/>
</dbReference>
<dbReference type="Proteomes" id="UP000046393">
    <property type="component" value="Unplaced"/>
</dbReference>
<keyword evidence="7" id="KW-1185">Reference proteome</keyword>
<dbReference type="Gene3D" id="2.30.30.30">
    <property type="match status" value="2"/>
</dbReference>
<evidence type="ECO:0000256" key="3">
    <source>
        <dbReference type="ARBA" id="ARBA00022737"/>
    </source>
</evidence>
<dbReference type="GO" id="GO:0000398">
    <property type="term" value="P:mRNA splicing, via spliceosome"/>
    <property type="evidence" value="ECO:0007669"/>
    <property type="project" value="InterPro"/>
</dbReference>
<feature type="region of interest" description="Disordered" evidence="5">
    <location>
        <begin position="285"/>
        <end position="319"/>
    </location>
</feature>
<dbReference type="Pfam" id="PF25088">
    <property type="entry name" value="GPKOW_C"/>
    <property type="match status" value="1"/>
</dbReference>
<dbReference type="CDD" id="cd13153">
    <property type="entry name" value="KOW_GPKOW_B"/>
    <property type="match status" value="1"/>
</dbReference>
<feature type="domain" description="G-patch" evidence="6">
    <location>
        <begin position="145"/>
        <end position="191"/>
    </location>
</feature>
<feature type="compositionally biased region" description="Basic and acidic residues" evidence="5">
    <location>
        <begin position="119"/>
        <end position="128"/>
    </location>
</feature>
<name>A0A0N5AVD9_9BILA</name>
<dbReference type="CDD" id="cd13152">
    <property type="entry name" value="KOW_GPKOW_A"/>
    <property type="match status" value="1"/>
</dbReference>
<keyword evidence="3" id="KW-0677">Repeat</keyword>
<proteinExistence type="inferred from homology"/>